<dbReference type="EMBL" id="NIPW01000068">
    <property type="protein sequence ID" value="OWJ74389.1"/>
    <property type="molecule type" value="Genomic_DNA"/>
</dbReference>
<proteinExistence type="predicted"/>
<accession>A0A212A633</accession>
<evidence type="ECO:0000313" key="2">
    <source>
        <dbReference type="Proteomes" id="UP000196878"/>
    </source>
</evidence>
<protein>
    <submittedName>
        <fullName evidence="1">Uncharacterized protein</fullName>
    </submittedName>
</protein>
<dbReference type="AlphaFoldDB" id="A0A212A633"/>
<keyword evidence="2" id="KW-1185">Reference proteome</keyword>
<sequence length="61" mass="6465">MSDAESDTTQKVAPVGTASCSQSMGVRFAALTVTSKSVILAKLAELEAEQRTERHGKVDVK</sequence>
<organism evidence="1 2">
    <name type="scientific">Haematobacter genomosp. 1</name>
    <dbReference type="NCBI Taxonomy" id="366618"/>
    <lineage>
        <taxon>Bacteria</taxon>
        <taxon>Pseudomonadati</taxon>
        <taxon>Pseudomonadota</taxon>
        <taxon>Alphaproteobacteria</taxon>
        <taxon>Rhodobacterales</taxon>
        <taxon>Paracoccaceae</taxon>
        <taxon>Haematobacter</taxon>
    </lineage>
</organism>
<reference evidence="1 2" key="1">
    <citation type="submission" date="2016-12" db="EMBL/GenBank/DDBJ databases">
        <title>Comparison of Traditional DNA-DNA Hybridization with In Silico Genomic Analysis.</title>
        <authorList>
            <person name="Nicholson A.C."/>
            <person name="Humrighouse B.W."/>
            <person name="Graziano J."/>
            <person name="Lasker B."/>
            <person name="Whitney A.M."/>
            <person name="Mcquiston J.R."/>
        </authorList>
    </citation>
    <scope>NUCLEOTIDE SEQUENCE [LARGE SCALE GENOMIC DNA]</scope>
    <source>
        <strain evidence="1 2">H2240</strain>
    </source>
</reference>
<gene>
    <name evidence="1" type="ORF">CDV49_19650</name>
</gene>
<comment type="caution">
    <text evidence="1">The sequence shown here is derived from an EMBL/GenBank/DDBJ whole genome shotgun (WGS) entry which is preliminary data.</text>
</comment>
<dbReference type="Proteomes" id="UP000196878">
    <property type="component" value="Unassembled WGS sequence"/>
</dbReference>
<name>A0A212A633_9RHOB</name>
<dbReference type="RefSeq" id="WP_088216972.1">
    <property type="nucleotide sequence ID" value="NZ_NIPW01000068.1"/>
</dbReference>
<evidence type="ECO:0000313" key="1">
    <source>
        <dbReference type="EMBL" id="OWJ74389.1"/>
    </source>
</evidence>